<keyword evidence="8" id="KW-1185">Reference proteome</keyword>
<dbReference type="Proteomes" id="UP000094020">
    <property type="component" value="Chromosome 2"/>
</dbReference>
<reference evidence="6" key="1">
    <citation type="submission" date="2013-07" db="EMBL/GenBank/DDBJ databases">
        <title>The Genome Sequence of Cryptococcus pinus CBS10737.</title>
        <authorList>
            <consortium name="The Broad Institute Genome Sequencing Platform"/>
            <person name="Cuomo C."/>
            <person name="Litvintseva A."/>
            <person name="Chen Y."/>
            <person name="Heitman J."/>
            <person name="Sun S."/>
            <person name="Springer D."/>
            <person name="Dromer F."/>
            <person name="Young S.K."/>
            <person name="Zeng Q."/>
            <person name="Gargeya S."/>
            <person name="Fitzgerald M."/>
            <person name="Abouelleil A."/>
            <person name="Alvarado L."/>
            <person name="Berlin A.M."/>
            <person name="Chapman S.B."/>
            <person name="Dewar J."/>
            <person name="Goldberg J."/>
            <person name="Griggs A."/>
            <person name="Gujja S."/>
            <person name="Hansen M."/>
            <person name="Howarth C."/>
            <person name="Imamovic A."/>
            <person name="Larimer J."/>
            <person name="McCowan C."/>
            <person name="Murphy C."/>
            <person name="Pearson M."/>
            <person name="Priest M."/>
            <person name="Roberts A."/>
            <person name="Saif S."/>
            <person name="Shea T."/>
            <person name="Sykes S."/>
            <person name="Wortman J."/>
            <person name="Nusbaum C."/>
            <person name="Birren B."/>
        </authorList>
    </citation>
    <scope>NUCLEOTIDE SEQUENCE [LARGE SCALE GENOMIC DNA]</scope>
    <source>
        <strain evidence="6">CBS 10737</strain>
    </source>
</reference>
<name>A0A1B9HVH4_9TREE</name>
<dbReference type="KEGG" id="kpin:30175419"/>
<evidence type="ECO:0000313" key="6">
    <source>
        <dbReference type="EMBL" id="OCF47272.1"/>
    </source>
</evidence>
<proteinExistence type="predicted"/>
<gene>
    <name evidence="6" type="ORF">I206_07050</name>
    <name evidence="7" type="ORF">I206_101859</name>
</gene>
<dbReference type="AlphaFoldDB" id="A0A1B9HVH4"/>
<dbReference type="Gene3D" id="3.50.50.60">
    <property type="entry name" value="FAD/NAD(P)-binding domain"/>
    <property type="match status" value="1"/>
</dbReference>
<organism evidence="6">
    <name type="scientific">Kwoniella pini CBS 10737</name>
    <dbReference type="NCBI Taxonomy" id="1296096"/>
    <lineage>
        <taxon>Eukaryota</taxon>
        <taxon>Fungi</taxon>
        <taxon>Dikarya</taxon>
        <taxon>Basidiomycota</taxon>
        <taxon>Agaricomycotina</taxon>
        <taxon>Tremellomycetes</taxon>
        <taxon>Tremellales</taxon>
        <taxon>Cryptococcaceae</taxon>
        <taxon>Kwoniella</taxon>
    </lineage>
</organism>
<reference evidence="7" key="4">
    <citation type="submission" date="2024-02" db="EMBL/GenBank/DDBJ databases">
        <title>Comparative genomics of Cryptococcus and Kwoniella reveals pathogenesis evolution and contrasting modes of karyotype evolution via chromosome fusion or intercentromeric recombination.</title>
        <authorList>
            <person name="Coelho M.A."/>
            <person name="David-Palma M."/>
            <person name="Shea T."/>
            <person name="Bowers K."/>
            <person name="McGinley-Smith S."/>
            <person name="Mohammad A.W."/>
            <person name="Gnirke A."/>
            <person name="Yurkov A.M."/>
            <person name="Nowrousian M."/>
            <person name="Sun S."/>
            <person name="Cuomo C.A."/>
            <person name="Heitman J."/>
        </authorList>
    </citation>
    <scope>NUCLEOTIDE SEQUENCE</scope>
    <source>
        <strain evidence="7">CBS 10737</strain>
    </source>
</reference>
<evidence type="ECO:0000259" key="5">
    <source>
        <dbReference type="Pfam" id="PF01494"/>
    </source>
</evidence>
<dbReference type="EMBL" id="CP144520">
    <property type="protein sequence ID" value="WWC67940.1"/>
    <property type="molecule type" value="Genomic_DNA"/>
</dbReference>
<dbReference type="RefSeq" id="XP_019008491.1">
    <property type="nucleotide sequence ID" value="XM_019158745.1"/>
</dbReference>
<keyword evidence="1" id="KW-0285">Flavoprotein</keyword>
<evidence type="ECO:0000256" key="3">
    <source>
        <dbReference type="ARBA" id="ARBA00023002"/>
    </source>
</evidence>
<evidence type="ECO:0000313" key="8">
    <source>
        <dbReference type="Proteomes" id="UP000094020"/>
    </source>
</evidence>
<reference evidence="7" key="2">
    <citation type="submission" date="2013-07" db="EMBL/GenBank/DDBJ databases">
        <authorList>
            <consortium name="The Broad Institute Genome Sequencing Platform"/>
            <person name="Cuomo C."/>
            <person name="Litvintseva A."/>
            <person name="Chen Y."/>
            <person name="Heitman J."/>
            <person name="Sun S."/>
            <person name="Springer D."/>
            <person name="Dromer F."/>
            <person name="Young S.K."/>
            <person name="Zeng Q."/>
            <person name="Gargeya S."/>
            <person name="Fitzgerald M."/>
            <person name="Abouelleil A."/>
            <person name="Alvarado L."/>
            <person name="Berlin A.M."/>
            <person name="Chapman S.B."/>
            <person name="Dewar J."/>
            <person name="Goldberg J."/>
            <person name="Griggs A."/>
            <person name="Gujja S."/>
            <person name="Hansen M."/>
            <person name="Howarth C."/>
            <person name="Imamovic A."/>
            <person name="Larimer J."/>
            <person name="McCowan C."/>
            <person name="Murphy C."/>
            <person name="Pearson M."/>
            <person name="Priest M."/>
            <person name="Roberts A."/>
            <person name="Saif S."/>
            <person name="Shea T."/>
            <person name="Sykes S."/>
            <person name="Wortman J."/>
            <person name="Nusbaum C."/>
            <person name="Birren B."/>
        </authorList>
    </citation>
    <scope>NUCLEOTIDE SEQUENCE</scope>
    <source>
        <strain evidence="7">CBS 10737</strain>
    </source>
</reference>
<keyword evidence="2" id="KW-0274">FAD</keyword>
<evidence type="ECO:0000256" key="2">
    <source>
        <dbReference type="ARBA" id="ARBA00022827"/>
    </source>
</evidence>
<accession>A0A1B9HVH4</accession>
<dbReference type="GO" id="GO:0004497">
    <property type="term" value="F:monooxygenase activity"/>
    <property type="evidence" value="ECO:0007669"/>
    <property type="project" value="UniProtKB-KW"/>
</dbReference>
<keyword evidence="3" id="KW-0560">Oxidoreductase</keyword>
<sequence>MTKPILISGAGLSSLLLAQSLLRSKIPFRIFERDASLSFRGQGYRLRLSNEGLDAIEDVLGPEDFARFYEICGKTGGSGFKGFDAISGEILEEKPQPKNQNEKASEDKSITNSLHSRNSLIVGIARGEMRKFFFEGLENYTEFNKKSIDYIETSNGSGVKLIFHDGSESEEGSMIIAGEGIKSKISKKISNGKLKHFDTGVRGIHGQAPTTSFKGLGEGVFRFKDSRGLFVITNVRSKDMDDPNLQFGWTMIGKPELIKVPNDDYTIIGKTVSDLAKSLTSNWNGKFKPIFEDMIENEAAFWKVTCSTPSGVPIWENHPRITVIGDAAHSMTPAGGLGANTAVRDSALLGKLLANAGGYKEGLTKEYEEKMRVYGSEAVAQSFGMASKEFGVEIDEETSPTV</sequence>
<dbReference type="PANTHER" id="PTHR47178:SF5">
    <property type="entry name" value="FAD-BINDING DOMAIN-CONTAINING PROTEIN"/>
    <property type="match status" value="1"/>
</dbReference>
<dbReference type="EMBL" id="KV700117">
    <property type="protein sequence ID" value="OCF47272.1"/>
    <property type="molecule type" value="Genomic_DNA"/>
</dbReference>
<dbReference type="SUPFAM" id="SSF51905">
    <property type="entry name" value="FAD/NAD(P)-binding domain"/>
    <property type="match status" value="1"/>
</dbReference>
<dbReference type="InterPro" id="IPR002938">
    <property type="entry name" value="FAD-bd"/>
</dbReference>
<dbReference type="GO" id="GO:0071949">
    <property type="term" value="F:FAD binding"/>
    <property type="evidence" value="ECO:0007669"/>
    <property type="project" value="InterPro"/>
</dbReference>
<dbReference type="InterPro" id="IPR036188">
    <property type="entry name" value="FAD/NAD-bd_sf"/>
</dbReference>
<keyword evidence="4" id="KW-0503">Monooxygenase</keyword>
<dbReference type="Pfam" id="PF01494">
    <property type="entry name" value="FAD_binding_3"/>
    <property type="match status" value="1"/>
</dbReference>
<protein>
    <recommendedName>
        <fullName evidence="5">FAD-binding domain-containing protein</fullName>
    </recommendedName>
</protein>
<evidence type="ECO:0000313" key="7">
    <source>
        <dbReference type="EMBL" id="WWC67940.1"/>
    </source>
</evidence>
<feature type="domain" description="FAD-binding" evidence="5">
    <location>
        <begin position="320"/>
        <end position="380"/>
    </location>
</feature>
<dbReference type="STRING" id="1296096.A0A1B9HVH4"/>
<evidence type="ECO:0000256" key="4">
    <source>
        <dbReference type="ARBA" id="ARBA00023033"/>
    </source>
</evidence>
<dbReference type="GeneID" id="30175419"/>
<dbReference type="PANTHER" id="PTHR47178">
    <property type="entry name" value="MONOOXYGENASE, FAD-BINDING"/>
    <property type="match status" value="1"/>
</dbReference>
<dbReference type="PRINTS" id="PR00420">
    <property type="entry name" value="RNGMNOXGNASE"/>
</dbReference>
<dbReference type="OrthoDB" id="655030at2759"/>
<evidence type="ECO:0000256" key="1">
    <source>
        <dbReference type="ARBA" id="ARBA00022630"/>
    </source>
</evidence>
<reference evidence="6" key="3">
    <citation type="submission" date="2016-07" db="EMBL/GenBank/DDBJ databases">
        <title>Evolution of pathogenesis and genome organization in the Tremellales.</title>
        <authorList>
            <person name="Cuomo C."/>
            <person name="Litvintseva A."/>
            <person name="Heitman J."/>
            <person name="Chen Y."/>
            <person name="Sun S."/>
            <person name="Springer D."/>
            <person name="Dromer F."/>
            <person name="Young S."/>
            <person name="Zeng Q."/>
            <person name="Chapman S."/>
            <person name="Gujja S."/>
            <person name="Saif S."/>
            <person name="Birren B."/>
        </authorList>
    </citation>
    <scope>NUCLEOTIDE SEQUENCE</scope>
    <source>
        <strain evidence="6">CBS 10737</strain>
    </source>
</reference>